<accession>A0A243B4Y3</accession>
<gene>
    <name evidence="2" type="ORF">BK742_21805</name>
</gene>
<feature type="signal peptide" evidence="1">
    <location>
        <begin position="1"/>
        <end position="22"/>
    </location>
</feature>
<protein>
    <recommendedName>
        <fullName evidence="4">Lipoprotein</fullName>
    </recommendedName>
</protein>
<evidence type="ECO:0008006" key="4">
    <source>
        <dbReference type="Google" id="ProtNLM"/>
    </source>
</evidence>
<evidence type="ECO:0000256" key="1">
    <source>
        <dbReference type="SAM" id="SignalP"/>
    </source>
</evidence>
<keyword evidence="1" id="KW-0732">Signal</keyword>
<proteinExistence type="predicted"/>
<comment type="caution">
    <text evidence="2">The sequence shown here is derived from an EMBL/GenBank/DDBJ whole genome shotgun (WGS) entry which is preliminary data.</text>
</comment>
<evidence type="ECO:0000313" key="3">
    <source>
        <dbReference type="Proteomes" id="UP000195089"/>
    </source>
</evidence>
<feature type="chain" id="PRO_5011229982" description="Lipoprotein" evidence="1">
    <location>
        <begin position="23"/>
        <end position="121"/>
    </location>
</feature>
<dbReference type="Proteomes" id="UP000195089">
    <property type="component" value="Unassembled WGS sequence"/>
</dbReference>
<organism evidence="2 3">
    <name type="scientific">Bacillus thuringiensis serovar pingluonsis</name>
    <dbReference type="NCBI Taxonomy" id="180881"/>
    <lineage>
        <taxon>Bacteria</taxon>
        <taxon>Bacillati</taxon>
        <taxon>Bacillota</taxon>
        <taxon>Bacilli</taxon>
        <taxon>Bacillales</taxon>
        <taxon>Bacillaceae</taxon>
        <taxon>Bacillus</taxon>
        <taxon>Bacillus cereus group</taxon>
    </lineage>
</organism>
<reference evidence="2 3" key="1">
    <citation type="submission" date="2016-10" db="EMBL/GenBank/DDBJ databases">
        <title>Comparative genomics of Bacillus thuringiensis reveals a path to pathogens against multiple invertebrate hosts.</title>
        <authorList>
            <person name="Zheng J."/>
            <person name="Gao Q."/>
            <person name="Liu H."/>
            <person name="Peng D."/>
            <person name="Ruan L."/>
            <person name="Sun M."/>
        </authorList>
    </citation>
    <scope>NUCLEOTIDE SEQUENCE [LARGE SCALE GENOMIC DNA]</scope>
    <source>
        <strain evidence="2">BGSC 4BX1</strain>
    </source>
</reference>
<sequence length="121" mass="13072">MVKKACASIITGILLICSTGCATQTDSITAKTQSIDDGTYTTKELTDAFPVGTPITTYIRKEEKLNVKQLTSITLTDGGVGRVLEATDGFVVVCGNEKGVFDVLTFKTLEEVKKYEQDLAR</sequence>
<dbReference type="AlphaFoldDB" id="A0A243B4Y3"/>
<name>A0A243B4Y3_BACTU</name>
<dbReference type="RefSeq" id="WP_072180972.1">
    <property type="nucleotide sequence ID" value="NZ_NFDL01000086.1"/>
</dbReference>
<dbReference type="EMBL" id="NFDL01000086">
    <property type="protein sequence ID" value="OTY39563.1"/>
    <property type="molecule type" value="Genomic_DNA"/>
</dbReference>
<evidence type="ECO:0000313" key="2">
    <source>
        <dbReference type="EMBL" id="OTY39563.1"/>
    </source>
</evidence>